<organism evidence="1 2">
    <name type="scientific">Ruthenibacterium intestinale</name>
    <dbReference type="NCBI Taxonomy" id="3133163"/>
    <lineage>
        <taxon>Bacteria</taxon>
        <taxon>Bacillati</taxon>
        <taxon>Bacillota</taxon>
        <taxon>Clostridia</taxon>
        <taxon>Eubacteriales</taxon>
        <taxon>Oscillospiraceae</taxon>
        <taxon>Ruthenibacterium</taxon>
    </lineage>
</organism>
<reference evidence="1 2" key="1">
    <citation type="submission" date="2024-03" db="EMBL/GenBank/DDBJ databases">
        <title>Human intestinal bacterial collection.</title>
        <authorList>
            <person name="Pauvert C."/>
            <person name="Hitch T.C.A."/>
            <person name="Clavel T."/>
        </authorList>
    </citation>
    <scope>NUCLEOTIDE SEQUENCE [LARGE SCALE GENOMIC DNA]</scope>
    <source>
        <strain evidence="1 2">CLA-JM-H11</strain>
    </source>
</reference>
<proteinExistence type="predicted"/>
<accession>A0ABV1GGF7</accession>
<dbReference type="Pfam" id="PF19537">
    <property type="entry name" value="DUF6061"/>
    <property type="match status" value="1"/>
</dbReference>
<sequence>MDILLSCKFNIDTACIELRYADGEILSIDCIAVEDEFGYSPHARVELDWLIYNDPLSYAQMVLGGTLINYLKDIVSPHSLELDNYS</sequence>
<name>A0ABV1GGF7_9FIRM</name>
<dbReference type="InterPro" id="IPR045705">
    <property type="entry name" value="DUF6061"/>
</dbReference>
<evidence type="ECO:0000313" key="2">
    <source>
        <dbReference type="Proteomes" id="UP001477672"/>
    </source>
</evidence>
<dbReference type="Proteomes" id="UP001477672">
    <property type="component" value="Unassembled WGS sequence"/>
</dbReference>
<keyword evidence="2" id="KW-1185">Reference proteome</keyword>
<comment type="caution">
    <text evidence="1">The sequence shown here is derived from an EMBL/GenBank/DDBJ whole genome shotgun (WGS) entry which is preliminary data.</text>
</comment>
<dbReference type="EMBL" id="JBBMFA010000099">
    <property type="protein sequence ID" value="MEQ2520914.1"/>
    <property type="molecule type" value="Genomic_DNA"/>
</dbReference>
<evidence type="ECO:0000313" key="1">
    <source>
        <dbReference type="EMBL" id="MEQ2520914.1"/>
    </source>
</evidence>
<protein>
    <submittedName>
        <fullName evidence="1">DUF6061 family protein</fullName>
    </submittedName>
</protein>
<gene>
    <name evidence="1" type="ORF">WMO24_10815</name>
</gene>